<evidence type="ECO:0000259" key="5">
    <source>
        <dbReference type="Pfam" id="PF26251"/>
    </source>
</evidence>
<dbReference type="AlphaFoldDB" id="F4PJT8"/>
<dbReference type="Proteomes" id="UP000007797">
    <property type="component" value="Unassembled WGS sequence"/>
</dbReference>
<keyword evidence="9" id="KW-0808">Transferase</keyword>
<keyword evidence="9" id="KW-0418">Kinase</keyword>
<protein>
    <submittedName>
        <fullName evidence="9">Histidine kinase</fullName>
    </submittedName>
</protein>
<sequence length="1180" mass="134489">MDINLTFVENRAIRVVVLPIGDISNESFKEYTSLIRTLGIIELSGITRDANESKILEKISWVDGHMLLNFLDSTVPPKDEWEELHIYKKIFGVIGVVDCKRSRDLQETKKQFEQAVSRYPSAVATVCYAFDPLEDQQDLERGKFVMIPNVGDKKHLLFYLSTLLFDFSHTLLKHFEKMITEGLDNQASNSTNNIISTPLEIVKSWDEVARAKKRRPGRISKCKGDYCLLSGSPLDAIKYYDQSLEISKSNNDWEWIASSYEGYISAVLSKRNQEYHSQTSQISPTVPTVHHQLLGSGLGNNSIAMDSASAIEDQQIKDMATEAILCYNKRKTLSFEIELTIKMANYHASMERKTEASETLTQAFDLAYDLPLVERITIICSIALAYYSMGFKRKFAFYIREAAFLYNKKPENWEKINNLLIIASRFFQLEDLFGSGPTNFLEEKNKTYNYSVSTASNTKKQQSRSKSQQQLGRTNNNNNNAQGGGNRFQTRMPQLSITRKKEGWYILQRYLILNLISASNNLQDSLSITKYIIYLLRTQYKQLPKTKQLEFLSDLNHHSKCLSISINTNVHMNILGFPFLVKITPLALPDHLAPFPRQTAQDSQKEKFFFIYSPYEQRNNSLDKKKQMIWVEGECHFLVTLANPFQFDVLVQNITISTAGVPFESFPLSFKVLANTDKMDIVISGRTLRPGPLIIKGAYIRSFNLLSEHPIDPQGNAISIASYEQLVKRDAYCFDPETPVEPDDINKILIAPDLPLLQLSVPSYGSTLSLFTGEVNTFTIALENIGSQPIDVIQIGLEALDKAIVRGIAAKKNQGYASYEDDIDDPIFTWEDSIVQRNLPLPPGASFLLPIKVFVRPFIAGNQMIITYRSNQDTSYQRKVTVPLQLDINYGPEITNFDILYTSKKSLQSLEPYILMNNVAGQSPLNTSTGIQQKSPNIQNDYCLLLFEVKNNSSTHSFNITYNSLFKNKQEITLDNTKYDLAPNSTINIIVPMKREPFPENLPQIRQAKGQYIKPKTKLTEHEEYLNRLIQYFKDLFIKNIQLNWVSSDNTRGNVLLNGLILTSKMVYKLNNDPVTVEFKDHLLSKRFEVGVFQTLDIVITNVLNTPISGLILHLQPTVDREVENKTLDINKKIGYVGSLTIPIKELEAHKSYQHSFQVVFFERDSYKIIVSYNTIASFT</sequence>
<evidence type="ECO:0000313" key="10">
    <source>
        <dbReference type="Proteomes" id="UP000007797"/>
    </source>
</evidence>
<dbReference type="OMA" id="PFANQPW"/>
<dbReference type="InterPro" id="IPR011990">
    <property type="entry name" value="TPR-like_helical_dom_sf"/>
</dbReference>
<evidence type="ECO:0000259" key="7">
    <source>
        <dbReference type="Pfam" id="PF26282"/>
    </source>
</evidence>
<dbReference type="InterPro" id="IPR058564">
    <property type="entry name" value="TPR_TRAPPC9_Trs120"/>
</dbReference>
<dbReference type="STRING" id="1054147.F4PJT8"/>
<feature type="domain" description="Trs120/TRAPPC9 N-terminal" evidence="4">
    <location>
        <begin position="203"/>
        <end position="267"/>
    </location>
</feature>
<organism evidence="9 10">
    <name type="scientific">Cavenderia fasciculata</name>
    <name type="common">Slime mold</name>
    <name type="synonym">Dictyostelium fasciculatum</name>
    <dbReference type="NCBI Taxonomy" id="261658"/>
    <lineage>
        <taxon>Eukaryota</taxon>
        <taxon>Amoebozoa</taxon>
        <taxon>Evosea</taxon>
        <taxon>Eumycetozoa</taxon>
        <taxon>Dictyostelia</taxon>
        <taxon>Acytosteliales</taxon>
        <taxon>Cavenderiaceae</taxon>
        <taxon>Cavenderia</taxon>
    </lineage>
</organism>
<dbReference type="OrthoDB" id="17265at2759"/>
<dbReference type="GO" id="GO:0005802">
    <property type="term" value="C:trans-Golgi network"/>
    <property type="evidence" value="ECO:0007669"/>
    <property type="project" value="TreeGrafter"/>
</dbReference>
<comment type="subcellular location">
    <subcellularLocation>
        <location evidence="1">Golgi apparatus</location>
    </subcellularLocation>
</comment>
<dbReference type="InterPro" id="IPR058567">
    <property type="entry name" value="Ig_TRAPPC9_Trs120_3rd"/>
</dbReference>
<keyword evidence="10" id="KW-1185">Reference proteome</keyword>
<dbReference type="Pfam" id="PF26280">
    <property type="entry name" value="Ig_TRAPPC9-Trs120_2nd"/>
    <property type="match status" value="1"/>
</dbReference>
<dbReference type="InterPro" id="IPR058563">
    <property type="entry name" value="Trs120_TRAPPC9_N"/>
</dbReference>
<feature type="region of interest" description="Disordered" evidence="3">
    <location>
        <begin position="453"/>
        <end position="492"/>
    </location>
</feature>
<evidence type="ECO:0000256" key="2">
    <source>
        <dbReference type="ARBA" id="ARBA00023034"/>
    </source>
</evidence>
<feature type="domain" description="Trs120/TRAPPC9 fourth Ig-like" evidence="8">
    <location>
        <begin position="1085"/>
        <end position="1173"/>
    </location>
</feature>
<evidence type="ECO:0000259" key="4">
    <source>
        <dbReference type="Pfam" id="PF08626"/>
    </source>
</evidence>
<name>F4PJT8_CACFS</name>
<reference evidence="10" key="1">
    <citation type="journal article" date="2011" name="Genome Res.">
        <title>Phylogeny-wide analysis of social amoeba genomes highlights ancient origins for complex intercellular communication.</title>
        <authorList>
            <person name="Heidel A.J."/>
            <person name="Lawal H.M."/>
            <person name="Felder M."/>
            <person name="Schilde C."/>
            <person name="Helps N.R."/>
            <person name="Tunggal B."/>
            <person name="Rivero F."/>
            <person name="John U."/>
            <person name="Schleicher M."/>
            <person name="Eichinger L."/>
            <person name="Platzer M."/>
            <person name="Noegel A.A."/>
            <person name="Schaap P."/>
            <person name="Gloeckner G."/>
        </authorList>
    </citation>
    <scope>NUCLEOTIDE SEQUENCE [LARGE SCALE GENOMIC DNA]</scope>
    <source>
        <strain evidence="10">SH3</strain>
    </source>
</reference>
<gene>
    <name evidence="9" type="ORF">DFA_05998</name>
</gene>
<dbReference type="EMBL" id="GL883007">
    <property type="protein sequence ID" value="EGG23862.1"/>
    <property type="molecule type" value="Genomic_DNA"/>
</dbReference>
<dbReference type="InterPro" id="IPR058565">
    <property type="entry name" value="Ig_TRAPPC9_Trs120_1st"/>
</dbReference>
<evidence type="ECO:0000256" key="1">
    <source>
        <dbReference type="ARBA" id="ARBA00004555"/>
    </source>
</evidence>
<evidence type="ECO:0000259" key="6">
    <source>
        <dbReference type="Pfam" id="PF26254"/>
    </source>
</evidence>
<feature type="compositionally biased region" description="Low complexity" evidence="3">
    <location>
        <begin position="464"/>
        <end position="481"/>
    </location>
</feature>
<evidence type="ECO:0000313" key="9">
    <source>
        <dbReference type="EMBL" id="EGG23862.1"/>
    </source>
</evidence>
<keyword evidence="2" id="KW-0333">Golgi apparatus</keyword>
<feature type="domain" description="Trs120/TRAPPC9 third Ig-like" evidence="7">
    <location>
        <begin position="893"/>
        <end position="1070"/>
    </location>
</feature>
<dbReference type="PANTHER" id="PTHR21512">
    <property type="entry name" value="TRAFFICKING PROTEIN PARTICLE COMPLEX SUBUNIT 9"/>
    <property type="match status" value="1"/>
</dbReference>
<dbReference type="GO" id="GO:0016301">
    <property type="term" value="F:kinase activity"/>
    <property type="evidence" value="ECO:0007669"/>
    <property type="project" value="UniProtKB-KW"/>
</dbReference>
<dbReference type="InterPro" id="IPR058568">
    <property type="entry name" value="Ig_TRAPPC9_Trs120_4th"/>
</dbReference>
<feature type="domain" description="Trs120/TRAPPC9 first Ig-like" evidence="6">
    <location>
        <begin position="597"/>
        <end position="701"/>
    </location>
</feature>
<dbReference type="GeneID" id="14876435"/>
<dbReference type="Pfam" id="PF26251">
    <property type="entry name" value="TPR_TRAPPC9-Trs120"/>
    <property type="match status" value="1"/>
</dbReference>
<dbReference type="RefSeq" id="XP_004361713.1">
    <property type="nucleotide sequence ID" value="XM_004361656.1"/>
</dbReference>
<accession>F4PJT8</accession>
<dbReference type="Pfam" id="PF26254">
    <property type="entry name" value="Ig_TRAPPC9-Trs120_1st"/>
    <property type="match status" value="1"/>
</dbReference>
<feature type="domain" description="Trs120/TRAPPC9 N-terminal" evidence="4">
    <location>
        <begin position="6"/>
        <end position="181"/>
    </location>
</feature>
<dbReference type="SUPFAM" id="SSF48452">
    <property type="entry name" value="TPR-like"/>
    <property type="match status" value="1"/>
</dbReference>
<dbReference type="KEGG" id="dfa:DFA_05998"/>
<dbReference type="Pfam" id="PF26283">
    <property type="entry name" value="Ig_TRAPPC9-Trs120_4th"/>
    <property type="match status" value="1"/>
</dbReference>
<dbReference type="Pfam" id="PF08626">
    <property type="entry name" value="TRAPPC9-Trs120"/>
    <property type="match status" value="2"/>
</dbReference>
<evidence type="ECO:0000256" key="3">
    <source>
        <dbReference type="SAM" id="MobiDB-lite"/>
    </source>
</evidence>
<proteinExistence type="predicted"/>
<dbReference type="PANTHER" id="PTHR21512:SF5">
    <property type="entry name" value="TRAFFICKING PROTEIN PARTICLE COMPLEX SUBUNIT 9"/>
    <property type="match status" value="1"/>
</dbReference>
<dbReference type="InterPro" id="IPR013935">
    <property type="entry name" value="Trs120_TRAPPC9"/>
</dbReference>
<evidence type="ECO:0000259" key="8">
    <source>
        <dbReference type="Pfam" id="PF26283"/>
    </source>
</evidence>
<feature type="domain" description="Trs120/TRAPPC9 TPR region" evidence="5">
    <location>
        <begin position="340"/>
        <end position="555"/>
    </location>
</feature>
<dbReference type="Pfam" id="PF26282">
    <property type="entry name" value="Ig_TRAPPC9-Trs120_3rd"/>
    <property type="match status" value="1"/>
</dbReference>